<accession>A0A6A6BRV5</accession>
<proteinExistence type="predicted"/>
<sequence>MDDFVSAAETNDLDRLRRLLELERAQNPRLGQNSSVPSTPAMQAAHHAAARCNHPAALELLFDNGAWIGPGPLEVAVRENHKDIFKALVARGWNVSSNLGHAGDALVLAVREDNLDLVQFLLSHGADPNANFDIFGWRSLEVAVCWSSIPVIEALLNAGAKLKGSSALQRAAYTGRTDVLVFLLDRGAPIDEIPDNIFDDEPRPDAKSALCEAAWRGQTEVVKILLERGADASFRAVDGRSALELAEAEGHESCVEVLKGAC</sequence>
<dbReference type="RefSeq" id="XP_033401023.1">
    <property type="nucleotide sequence ID" value="XM_033543874.1"/>
</dbReference>
<dbReference type="PANTHER" id="PTHR24198">
    <property type="entry name" value="ANKYRIN REPEAT AND PROTEIN KINASE DOMAIN-CONTAINING PROTEIN"/>
    <property type="match status" value="1"/>
</dbReference>
<dbReference type="PRINTS" id="PR01415">
    <property type="entry name" value="ANKYRIN"/>
</dbReference>
<dbReference type="InterPro" id="IPR036770">
    <property type="entry name" value="Ankyrin_rpt-contain_sf"/>
</dbReference>
<name>A0A6A6BRV5_9PEZI</name>
<dbReference type="EMBL" id="ML995477">
    <property type="protein sequence ID" value="KAF2145311.1"/>
    <property type="molecule type" value="Genomic_DNA"/>
</dbReference>
<dbReference type="SMART" id="SM00248">
    <property type="entry name" value="ANK"/>
    <property type="match status" value="4"/>
</dbReference>
<dbReference type="AlphaFoldDB" id="A0A6A6BRV5"/>
<keyword evidence="2 3" id="KW-0040">ANK repeat</keyword>
<dbReference type="InterPro" id="IPR002110">
    <property type="entry name" value="Ankyrin_rpt"/>
</dbReference>
<gene>
    <name evidence="4" type="ORF">K452DRAFT_315586</name>
</gene>
<feature type="repeat" description="ANK" evidence="3">
    <location>
        <begin position="101"/>
        <end position="133"/>
    </location>
</feature>
<dbReference type="Pfam" id="PF00023">
    <property type="entry name" value="Ank"/>
    <property type="match status" value="1"/>
</dbReference>
<dbReference type="PROSITE" id="PS50297">
    <property type="entry name" value="ANK_REP_REGION"/>
    <property type="match status" value="3"/>
</dbReference>
<feature type="repeat" description="ANK" evidence="3">
    <location>
        <begin position="163"/>
        <end position="195"/>
    </location>
</feature>
<dbReference type="GeneID" id="54301371"/>
<evidence type="ECO:0000313" key="5">
    <source>
        <dbReference type="Proteomes" id="UP000799438"/>
    </source>
</evidence>
<protein>
    <submittedName>
        <fullName evidence="4">Uncharacterized protein</fullName>
    </submittedName>
</protein>
<keyword evidence="5" id="KW-1185">Reference proteome</keyword>
<dbReference type="SUPFAM" id="SSF48403">
    <property type="entry name" value="Ankyrin repeat"/>
    <property type="match status" value="1"/>
</dbReference>
<evidence type="ECO:0000313" key="4">
    <source>
        <dbReference type="EMBL" id="KAF2145311.1"/>
    </source>
</evidence>
<feature type="repeat" description="ANK" evidence="3">
    <location>
        <begin position="205"/>
        <end position="237"/>
    </location>
</feature>
<dbReference type="PROSITE" id="PS50088">
    <property type="entry name" value="ANK_REPEAT"/>
    <property type="match status" value="3"/>
</dbReference>
<evidence type="ECO:0000256" key="3">
    <source>
        <dbReference type="PROSITE-ProRule" id="PRU00023"/>
    </source>
</evidence>
<dbReference type="Proteomes" id="UP000799438">
    <property type="component" value="Unassembled WGS sequence"/>
</dbReference>
<reference evidence="4" key="1">
    <citation type="journal article" date="2020" name="Stud. Mycol.">
        <title>101 Dothideomycetes genomes: a test case for predicting lifestyles and emergence of pathogens.</title>
        <authorList>
            <person name="Haridas S."/>
            <person name="Albert R."/>
            <person name="Binder M."/>
            <person name="Bloem J."/>
            <person name="Labutti K."/>
            <person name="Salamov A."/>
            <person name="Andreopoulos B."/>
            <person name="Baker S."/>
            <person name="Barry K."/>
            <person name="Bills G."/>
            <person name="Bluhm B."/>
            <person name="Cannon C."/>
            <person name="Castanera R."/>
            <person name="Culley D."/>
            <person name="Daum C."/>
            <person name="Ezra D."/>
            <person name="Gonzalez J."/>
            <person name="Henrissat B."/>
            <person name="Kuo A."/>
            <person name="Liang C."/>
            <person name="Lipzen A."/>
            <person name="Lutzoni F."/>
            <person name="Magnuson J."/>
            <person name="Mondo S."/>
            <person name="Nolan M."/>
            <person name="Ohm R."/>
            <person name="Pangilinan J."/>
            <person name="Park H.-J."/>
            <person name="Ramirez L."/>
            <person name="Alfaro M."/>
            <person name="Sun H."/>
            <person name="Tritt A."/>
            <person name="Yoshinaga Y."/>
            <person name="Zwiers L.-H."/>
            <person name="Turgeon B."/>
            <person name="Goodwin S."/>
            <person name="Spatafora J."/>
            <person name="Crous P."/>
            <person name="Grigoriev I."/>
        </authorList>
    </citation>
    <scope>NUCLEOTIDE SEQUENCE</scope>
    <source>
        <strain evidence="4">CBS 121167</strain>
    </source>
</reference>
<dbReference type="Gene3D" id="1.25.40.20">
    <property type="entry name" value="Ankyrin repeat-containing domain"/>
    <property type="match status" value="2"/>
</dbReference>
<organism evidence="4 5">
    <name type="scientific">Aplosporella prunicola CBS 121167</name>
    <dbReference type="NCBI Taxonomy" id="1176127"/>
    <lineage>
        <taxon>Eukaryota</taxon>
        <taxon>Fungi</taxon>
        <taxon>Dikarya</taxon>
        <taxon>Ascomycota</taxon>
        <taxon>Pezizomycotina</taxon>
        <taxon>Dothideomycetes</taxon>
        <taxon>Dothideomycetes incertae sedis</taxon>
        <taxon>Botryosphaeriales</taxon>
        <taxon>Aplosporellaceae</taxon>
        <taxon>Aplosporella</taxon>
    </lineage>
</organism>
<evidence type="ECO:0000256" key="2">
    <source>
        <dbReference type="ARBA" id="ARBA00023043"/>
    </source>
</evidence>
<dbReference type="OrthoDB" id="4772757at2759"/>
<dbReference type="PANTHER" id="PTHR24198:SF165">
    <property type="entry name" value="ANKYRIN REPEAT-CONTAINING PROTEIN-RELATED"/>
    <property type="match status" value="1"/>
</dbReference>
<evidence type="ECO:0000256" key="1">
    <source>
        <dbReference type="ARBA" id="ARBA00022737"/>
    </source>
</evidence>
<dbReference type="Pfam" id="PF12796">
    <property type="entry name" value="Ank_2"/>
    <property type="match status" value="2"/>
</dbReference>
<keyword evidence="1" id="KW-0677">Repeat</keyword>